<proteinExistence type="predicted"/>
<dbReference type="GeneID" id="37283938"/>
<feature type="transmembrane region" description="Helical" evidence="1">
    <location>
        <begin position="20"/>
        <end position="40"/>
    </location>
</feature>
<keyword evidence="3" id="KW-1185">Reference proteome</keyword>
<evidence type="ECO:0000313" key="2">
    <source>
        <dbReference type="EMBL" id="AXG06928.1"/>
    </source>
</evidence>
<evidence type="ECO:0000313" key="3">
    <source>
        <dbReference type="Proteomes" id="UP000253273"/>
    </source>
</evidence>
<dbReference type="RefSeq" id="WP_114586062.1">
    <property type="nucleotide sequence ID" value="NZ_CP031150.1"/>
</dbReference>
<organism evidence="2 3">
    <name type="scientific">Haloplanus rubicundus</name>
    <dbReference type="NCBI Taxonomy" id="1547898"/>
    <lineage>
        <taxon>Archaea</taxon>
        <taxon>Methanobacteriati</taxon>
        <taxon>Methanobacteriota</taxon>
        <taxon>Stenosarchaea group</taxon>
        <taxon>Halobacteria</taxon>
        <taxon>Halobacteriales</taxon>
        <taxon>Haloferacaceae</taxon>
        <taxon>Haloplanus</taxon>
    </lineage>
</organism>
<dbReference type="KEGG" id="haj:DU500_11095"/>
<accession>A0A345E406</accession>
<evidence type="ECO:0000256" key="1">
    <source>
        <dbReference type="SAM" id="Phobius"/>
    </source>
</evidence>
<dbReference type="EMBL" id="CP031150">
    <property type="protein sequence ID" value="AXG06928.1"/>
    <property type="molecule type" value="Genomic_DNA"/>
</dbReference>
<keyword evidence="1" id="KW-0472">Membrane</keyword>
<feature type="transmembrane region" description="Helical" evidence="1">
    <location>
        <begin position="96"/>
        <end position="114"/>
    </location>
</feature>
<dbReference type="Proteomes" id="UP000253273">
    <property type="component" value="Chromosome"/>
</dbReference>
<dbReference type="AlphaFoldDB" id="A0A345E406"/>
<feature type="transmembrane region" description="Helical" evidence="1">
    <location>
        <begin position="52"/>
        <end position="70"/>
    </location>
</feature>
<gene>
    <name evidence="2" type="ORF">DU500_11095</name>
</gene>
<dbReference type="OrthoDB" id="304745at2157"/>
<keyword evidence="1" id="KW-1133">Transmembrane helix</keyword>
<feature type="transmembrane region" description="Helical" evidence="1">
    <location>
        <begin position="120"/>
        <end position="137"/>
    </location>
</feature>
<protein>
    <submittedName>
        <fullName evidence="2">Uncharacterized protein</fullName>
    </submittedName>
</protein>
<keyword evidence="1" id="KW-0812">Transmembrane</keyword>
<sequence length="147" mass="15637">MASETQSAARPFGTLLRLLVAYRLFIYLGGLIAIGIPLALQRAYSMELSPGARTAIVVVSLGLMIVTYIGERRVGREHSGSGTGLDDASESYSLRLRASIATAVVGLAVGIYVVMEVNPLTGAFFILGAFLFAYMGYRTELEGPDGV</sequence>
<reference evidence="2 3" key="1">
    <citation type="submission" date="2018-07" db="EMBL/GenBank/DDBJ databases">
        <title>Genome sequences of Haloplanus sp. CBA1113.</title>
        <authorList>
            <person name="Kim Y.B."/>
            <person name="Roh S.W."/>
        </authorList>
    </citation>
    <scope>NUCLEOTIDE SEQUENCE [LARGE SCALE GENOMIC DNA]</scope>
    <source>
        <strain evidence="2 3">CBA1113</strain>
    </source>
</reference>
<name>A0A345E406_9EURY</name>